<dbReference type="EMBL" id="CM023482">
    <property type="protein sequence ID" value="KAH6939072.1"/>
    <property type="molecule type" value="Genomic_DNA"/>
</dbReference>
<protein>
    <submittedName>
        <fullName evidence="1">Uncharacterized protein</fullName>
    </submittedName>
</protein>
<accession>A0ACB7SYF0</accession>
<dbReference type="Proteomes" id="UP000821845">
    <property type="component" value="Chromosome 2"/>
</dbReference>
<sequence length="233" mass="24501">MPASPSATNVGAGGRSPKTVAAPRSSGGSTVKQRKTTSASSGRTRTPGAAGGGMWKFYTDDSPGIKVRAHVPNPSSSYALTAPHAGTSGCGGWTPTLQSSGQDVFKKEELAGAATPTGGTGARSRAEAGFRLRATAPPRGRTFKRKRLRVSTKPRASLLPEPLPREITPAKKHGFCEVSTTVSPGCCFETARARTRGQALDRCEVARLDSTRRETGMHVLKELPEPCVQNDRS</sequence>
<comment type="caution">
    <text evidence="1">The sequence shown here is derived from an EMBL/GenBank/DDBJ whole genome shotgun (WGS) entry which is preliminary data.</text>
</comment>
<organism evidence="1 2">
    <name type="scientific">Hyalomma asiaticum</name>
    <name type="common">Tick</name>
    <dbReference type="NCBI Taxonomy" id="266040"/>
    <lineage>
        <taxon>Eukaryota</taxon>
        <taxon>Metazoa</taxon>
        <taxon>Ecdysozoa</taxon>
        <taxon>Arthropoda</taxon>
        <taxon>Chelicerata</taxon>
        <taxon>Arachnida</taxon>
        <taxon>Acari</taxon>
        <taxon>Parasitiformes</taxon>
        <taxon>Ixodida</taxon>
        <taxon>Ixodoidea</taxon>
        <taxon>Ixodidae</taxon>
        <taxon>Hyalomminae</taxon>
        <taxon>Hyalomma</taxon>
    </lineage>
</organism>
<proteinExistence type="predicted"/>
<keyword evidence="2" id="KW-1185">Reference proteome</keyword>
<reference evidence="1" key="1">
    <citation type="submission" date="2020-05" db="EMBL/GenBank/DDBJ databases">
        <title>Large-scale comparative analyses of tick genomes elucidate their genetic diversity and vector capacities.</title>
        <authorList>
            <person name="Jia N."/>
            <person name="Wang J."/>
            <person name="Shi W."/>
            <person name="Du L."/>
            <person name="Sun Y."/>
            <person name="Zhan W."/>
            <person name="Jiang J."/>
            <person name="Wang Q."/>
            <person name="Zhang B."/>
            <person name="Ji P."/>
            <person name="Sakyi L.B."/>
            <person name="Cui X."/>
            <person name="Yuan T."/>
            <person name="Jiang B."/>
            <person name="Yang W."/>
            <person name="Lam T.T.-Y."/>
            <person name="Chang Q."/>
            <person name="Ding S."/>
            <person name="Wang X."/>
            <person name="Zhu J."/>
            <person name="Ruan X."/>
            <person name="Zhao L."/>
            <person name="Wei J."/>
            <person name="Que T."/>
            <person name="Du C."/>
            <person name="Cheng J."/>
            <person name="Dai P."/>
            <person name="Han X."/>
            <person name="Huang E."/>
            <person name="Gao Y."/>
            <person name="Liu J."/>
            <person name="Shao H."/>
            <person name="Ye R."/>
            <person name="Li L."/>
            <person name="Wei W."/>
            <person name="Wang X."/>
            <person name="Wang C."/>
            <person name="Yang T."/>
            <person name="Huo Q."/>
            <person name="Li W."/>
            <person name="Guo W."/>
            <person name="Chen H."/>
            <person name="Zhou L."/>
            <person name="Ni X."/>
            <person name="Tian J."/>
            <person name="Zhou Y."/>
            <person name="Sheng Y."/>
            <person name="Liu T."/>
            <person name="Pan Y."/>
            <person name="Xia L."/>
            <person name="Li J."/>
            <person name="Zhao F."/>
            <person name="Cao W."/>
        </authorList>
    </citation>
    <scope>NUCLEOTIDE SEQUENCE</scope>
    <source>
        <strain evidence="1">Hyas-2018</strain>
    </source>
</reference>
<gene>
    <name evidence="1" type="ORF">HPB50_015714</name>
</gene>
<evidence type="ECO:0000313" key="1">
    <source>
        <dbReference type="EMBL" id="KAH6939072.1"/>
    </source>
</evidence>
<evidence type="ECO:0000313" key="2">
    <source>
        <dbReference type="Proteomes" id="UP000821845"/>
    </source>
</evidence>
<name>A0ACB7SYF0_HYAAI</name>